<dbReference type="AlphaFoldDB" id="A0A0F9P5S8"/>
<accession>A0A0F9P5S8</accession>
<evidence type="ECO:0000313" key="1">
    <source>
        <dbReference type="EMBL" id="KKN25424.1"/>
    </source>
</evidence>
<dbReference type="EMBL" id="LAZR01002803">
    <property type="protein sequence ID" value="KKN25424.1"/>
    <property type="molecule type" value="Genomic_DNA"/>
</dbReference>
<proteinExistence type="predicted"/>
<gene>
    <name evidence="1" type="ORF">LCGC14_0884940</name>
</gene>
<name>A0A0F9P5S8_9ZZZZ</name>
<dbReference type="Pfam" id="PF19795">
    <property type="entry name" value="DUF6279"/>
    <property type="match status" value="1"/>
</dbReference>
<organism evidence="1">
    <name type="scientific">marine sediment metagenome</name>
    <dbReference type="NCBI Taxonomy" id="412755"/>
    <lineage>
        <taxon>unclassified sequences</taxon>
        <taxon>metagenomes</taxon>
        <taxon>ecological metagenomes</taxon>
    </lineage>
</organism>
<evidence type="ECO:0008006" key="2">
    <source>
        <dbReference type="Google" id="ProtNLM"/>
    </source>
</evidence>
<sequence>MILLAITLIMVTLLTSGCSSTRLAYRYADWGAVWWVEDRVTLTPPQKQQLNVDLESLKKWHCSKELPRYSAWLDSLQGTLASGDLGPTEINNLQIQMMTFIPPLLKQITPAAVNLFSSLSDEQVNELAGNMVEKRRKFEEKFLVGDAEEIAKARSERTAERAEQWLGSLNSTQQRIIKDWSEDRIGQTRIWLEGRRNWQKALLNALDNRHEPGFKDTITELINNSAVARGDGYTEIMNRSIEAMASLIQDLLLASEPSHLDHLAERASKLHGDFEALTCTQDF</sequence>
<reference evidence="1" key="1">
    <citation type="journal article" date="2015" name="Nature">
        <title>Complex archaea that bridge the gap between prokaryotes and eukaryotes.</title>
        <authorList>
            <person name="Spang A."/>
            <person name="Saw J.H."/>
            <person name="Jorgensen S.L."/>
            <person name="Zaremba-Niedzwiedzka K."/>
            <person name="Martijn J."/>
            <person name="Lind A.E."/>
            <person name="van Eijk R."/>
            <person name="Schleper C."/>
            <person name="Guy L."/>
            <person name="Ettema T.J."/>
        </authorList>
    </citation>
    <scope>NUCLEOTIDE SEQUENCE</scope>
</reference>
<dbReference type="InterPro" id="IPR016875">
    <property type="entry name" value="UCP028200"/>
</dbReference>
<comment type="caution">
    <text evidence="1">The sequence shown here is derived from an EMBL/GenBank/DDBJ whole genome shotgun (WGS) entry which is preliminary data.</text>
</comment>
<dbReference type="PIRSF" id="PIRSF028200">
    <property type="entry name" value="UCP028200"/>
    <property type="match status" value="1"/>
</dbReference>
<protein>
    <recommendedName>
        <fullName evidence="2">DUF3549 domain-containing protein</fullName>
    </recommendedName>
</protein>